<dbReference type="PROSITE" id="PS00055">
    <property type="entry name" value="RIBOSOMAL_S12"/>
    <property type="match status" value="1"/>
</dbReference>
<dbReference type="InterPro" id="IPR006032">
    <property type="entry name" value="Ribosomal_uS12"/>
</dbReference>
<evidence type="ECO:0000256" key="2">
    <source>
        <dbReference type="ARBA" id="ARBA00022603"/>
    </source>
</evidence>
<dbReference type="GO" id="GO:0005737">
    <property type="term" value="C:cytoplasm"/>
    <property type="evidence" value="ECO:0007669"/>
    <property type="project" value="TreeGrafter"/>
</dbReference>
<dbReference type="Gene3D" id="2.40.50.140">
    <property type="entry name" value="Nucleic acid-binding proteins"/>
    <property type="match status" value="1"/>
</dbReference>
<comment type="caution">
    <text evidence="8">The sequence shown here is derived from an EMBL/GenBank/DDBJ whole genome shotgun (WGS) entry which is preliminary data.</text>
</comment>
<name>A0A9N8V840_9GLOM</name>
<dbReference type="Proteomes" id="UP000789831">
    <property type="component" value="Unassembled WGS sequence"/>
</dbReference>
<evidence type="ECO:0000256" key="1">
    <source>
        <dbReference type="ARBA" id="ARBA00005657"/>
    </source>
</evidence>
<keyword evidence="5" id="KW-0687">Ribonucleoprotein</keyword>
<dbReference type="EMBL" id="CAJVPL010000065">
    <property type="protein sequence ID" value="CAG8440628.1"/>
    <property type="molecule type" value="Genomic_DNA"/>
</dbReference>
<evidence type="ECO:0000256" key="5">
    <source>
        <dbReference type="ARBA" id="ARBA00023274"/>
    </source>
</evidence>
<evidence type="ECO:0000256" key="4">
    <source>
        <dbReference type="ARBA" id="ARBA00022980"/>
    </source>
</evidence>
<feature type="non-terminal residue" evidence="8">
    <location>
        <position position="1"/>
    </location>
</feature>
<dbReference type="Gene3D" id="3.40.50.150">
    <property type="entry name" value="Vaccinia Virus protein VP39"/>
    <property type="match status" value="1"/>
</dbReference>
<keyword evidence="2" id="KW-0489">Methyltransferase</keyword>
<proteinExistence type="inferred from homology"/>
<evidence type="ECO:0000259" key="7">
    <source>
        <dbReference type="Pfam" id="PF08241"/>
    </source>
</evidence>
<dbReference type="GO" id="GO:0000049">
    <property type="term" value="F:tRNA binding"/>
    <property type="evidence" value="ECO:0007669"/>
    <property type="project" value="TreeGrafter"/>
</dbReference>
<dbReference type="InterPro" id="IPR013216">
    <property type="entry name" value="Methyltransf_11"/>
</dbReference>
<dbReference type="InterPro" id="IPR051422">
    <property type="entry name" value="AlkB_tRNA_MeTrf/Diox"/>
</dbReference>
<accession>A0A9N8V840</accession>
<dbReference type="Pfam" id="PF08241">
    <property type="entry name" value="Methyltransf_11"/>
    <property type="match status" value="1"/>
</dbReference>
<dbReference type="SUPFAM" id="SSF53335">
    <property type="entry name" value="S-adenosyl-L-methionine-dependent methyltransferases"/>
    <property type="match status" value="1"/>
</dbReference>
<dbReference type="CDD" id="cd03367">
    <property type="entry name" value="Ribosomal_S23"/>
    <property type="match status" value="1"/>
</dbReference>
<dbReference type="GO" id="GO:0006412">
    <property type="term" value="P:translation"/>
    <property type="evidence" value="ECO:0007669"/>
    <property type="project" value="InterPro"/>
</dbReference>
<dbReference type="GO" id="GO:0106335">
    <property type="term" value="F:tRNA (5-carboxymethyluridine(34)-5-O)-methyltransferase activity"/>
    <property type="evidence" value="ECO:0007669"/>
    <property type="project" value="TreeGrafter"/>
</dbReference>
<feature type="domain" description="Methyltransferase type 11" evidence="7">
    <location>
        <begin position="216"/>
        <end position="270"/>
    </location>
</feature>
<dbReference type="NCBIfam" id="TIGR00982">
    <property type="entry name" value="uS12_E_A"/>
    <property type="match status" value="1"/>
</dbReference>
<protein>
    <submittedName>
        <fullName evidence="8">13585_t:CDS:1</fullName>
    </submittedName>
</protein>
<dbReference type="GO" id="GO:0005634">
    <property type="term" value="C:nucleus"/>
    <property type="evidence" value="ECO:0007669"/>
    <property type="project" value="TreeGrafter"/>
</dbReference>
<gene>
    <name evidence="8" type="ORF">AGERDE_LOCUS1035</name>
</gene>
<keyword evidence="4" id="KW-0689">Ribosomal protein</keyword>
<evidence type="ECO:0000313" key="8">
    <source>
        <dbReference type="EMBL" id="CAG8440628.1"/>
    </source>
</evidence>
<dbReference type="GO" id="GO:0008757">
    <property type="term" value="F:S-adenosylmethionine-dependent methyltransferase activity"/>
    <property type="evidence" value="ECO:0007669"/>
    <property type="project" value="InterPro"/>
</dbReference>
<dbReference type="FunFam" id="2.40.50.140:FF:000007">
    <property type="entry name" value="40S ribosomal protein S23"/>
    <property type="match status" value="1"/>
</dbReference>
<dbReference type="InterPro" id="IPR005680">
    <property type="entry name" value="Ribosomal_uS12_euk/arc"/>
</dbReference>
<evidence type="ECO:0000256" key="6">
    <source>
        <dbReference type="SAM" id="MobiDB-lite"/>
    </source>
</evidence>
<dbReference type="GO" id="GO:0002098">
    <property type="term" value="P:tRNA wobble uridine modification"/>
    <property type="evidence" value="ECO:0007669"/>
    <property type="project" value="TreeGrafter"/>
</dbReference>
<evidence type="ECO:0000256" key="3">
    <source>
        <dbReference type="ARBA" id="ARBA00022679"/>
    </source>
</evidence>
<dbReference type="OrthoDB" id="1713912at2759"/>
<dbReference type="PANTHER" id="PTHR13069">
    <property type="entry name" value="ALKYLATED DNA REPAIR PROTEIN ALKB HOMOLOG 8"/>
    <property type="match status" value="1"/>
</dbReference>
<dbReference type="InterPro" id="IPR012340">
    <property type="entry name" value="NA-bd_OB-fold"/>
</dbReference>
<dbReference type="PANTHER" id="PTHR13069:SF21">
    <property type="entry name" value="ALKYLATED DNA REPAIR PROTEIN ALKB HOMOLOG 8"/>
    <property type="match status" value="1"/>
</dbReference>
<comment type="similarity">
    <text evidence="1">Belongs to the universal ribosomal protein uS12 family.</text>
</comment>
<dbReference type="Pfam" id="PF00164">
    <property type="entry name" value="Ribosom_S12_S23"/>
    <property type="match status" value="1"/>
</dbReference>
<dbReference type="GO" id="GO:0030488">
    <property type="term" value="P:tRNA methylation"/>
    <property type="evidence" value="ECO:0007669"/>
    <property type="project" value="TreeGrafter"/>
</dbReference>
<keyword evidence="9" id="KW-1185">Reference proteome</keyword>
<keyword evidence="3" id="KW-0808">Transferase</keyword>
<organism evidence="8 9">
    <name type="scientific">Ambispora gerdemannii</name>
    <dbReference type="NCBI Taxonomy" id="144530"/>
    <lineage>
        <taxon>Eukaryota</taxon>
        <taxon>Fungi</taxon>
        <taxon>Fungi incertae sedis</taxon>
        <taxon>Mucoromycota</taxon>
        <taxon>Glomeromycotina</taxon>
        <taxon>Glomeromycetes</taxon>
        <taxon>Archaeosporales</taxon>
        <taxon>Ambisporaceae</taxon>
        <taxon>Ambispora</taxon>
    </lineage>
</organism>
<dbReference type="GO" id="GO:0003735">
    <property type="term" value="F:structural constituent of ribosome"/>
    <property type="evidence" value="ECO:0007669"/>
    <property type="project" value="InterPro"/>
</dbReference>
<dbReference type="InterPro" id="IPR029063">
    <property type="entry name" value="SAM-dependent_MTases_sf"/>
</dbReference>
<evidence type="ECO:0000313" key="9">
    <source>
        <dbReference type="Proteomes" id="UP000789831"/>
    </source>
</evidence>
<sequence length="366" mass="41465">KGKPRGLQSARKLRTHRREERWADKQYKKRALGTAYKSSPFGGSSHAKGIVLEKIGVEAKQPNSAIRKCVRVQLIKNGKKVTAFVPNDGCLNYVEENDEVLIAGFGRKGRAVGDIPGVRFKVVKVSGVSLLALSISRPITFSDDDITLTDEKKEKQYVHDVYEAIAPHFSKTRFKPWPVVEAFLKQLPSGSIGADVGCGNGKYLSSNLIAICGSKGFEVMISDALNLPYRTESFDFVISIAVIHHLSSIDRRNTAIMELFRIAKPDAQILIYVWALEQSTSSRRQFDQEHQDVFVPWAMPIQTNNLDNIDDQNEKKKEIVYNRYYHLFRENELDDLIIRTGLADIVKSGYDKDNWYVIAKKKHLTY</sequence>
<dbReference type="AlphaFoldDB" id="A0A9N8V840"/>
<dbReference type="GO" id="GO:0015935">
    <property type="term" value="C:small ribosomal subunit"/>
    <property type="evidence" value="ECO:0007669"/>
    <property type="project" value="InterPro"/>
</dbReference>
<reference evidence="8" key="1">
    <citation type="submission" date="2021-06" db="EMBL/GenBank/DDBJ databases">
        <authorList>
            <person name="Kallberg Y."/>
            <person name="Tangrot J."/>
            <person name="Rosling A."/>
        </authorList>
    </citation>
    <scope>NUCLEOTIDE SEQUENCE</scope>
    <source>
        <strain evidence="8">MT106</strain>
    </source>
</reference>
<feature type="region of interest" description="Disordered" evidence="6">
    <location>
        <begin position="1"/>
        <end position="24"/>
    </location>
</feature>
<dbReference type="SUPFAM" id="SSF50249">
    <property type="entry name" value="Nucleic acid-binding proteins"/>
    <property type="match status" value="1"/>
</dbReference>